<dbReference type="PROSITE" id="PS51180">
    <property type="entry name" value="BRO1"/>
    <property type="match status" value="1"/>
</dbReference>
<dbReference type="AlphaFoldDB" id="A0A8T0A1C5"/>
<evidence type="ECO:0000313" key="3">
    <source>
        <dbReference type="Proteomes" id="UP000605970"/>
    </source>
</evidence>
<keyword evidence="3" id="KW-1185">Reference proteome</keyword>
<dbReference type="InterPro" id="IPR038499">
    <property type="entry name" value="BRO1_sf"/>
</dbReference>
<dbReference type="PANTHER" id="PTHR23030:SF39">
    <property type="entry name" value="PROGRAMMED CELL DEATH 6-INTERACTING PROTEIN"/>
    <property type="match status" value="1"/>
</dbReference>
<proteinExistence type="predicted"/>
<dbReference type="GO" id="GO:0000281">
    <property type="term" value="P:mitotic cytokinesis"/>
    <property type="evidence" value="ECO:0007669"/>
    <property type="project" value="TreeGrafter"/>
</dbReference>
<dbReference type="GO" id="GO:0005768">
    <property type="term" value="C:endosome"/>
    <property type="evidence" value="ECO:0007669"/>
    <property type="project" value="TreeGrafter"/>
</dbReference>
<evidence type="ECO:0000259" key="1">
    <source>
        <dbReference type="PROSITE" id="PS51180"/>
    </source>
</evidence>
<dbReference type="Gene3D" id="1.25.40.280">
    <property type="entry name" value="alix/aip1 like domains"/>
    <property type="match status" value="1"/>
</dbReference>
<dbReference type="OrthoDB" id="2141925at2759"/>
<feature type="domain" description="BRO1" evidence="1">
    <location>
        <begin position="3"/>
        <end position="394"/>
    </location>
</feature>
<organism evidence="2 3">
    <name type="scientific">Meloidogyne graminicola</name>
    <dbReference type="NCBI Taxonomy" id="189291"/>
    <lineage>
        <taxon>Eukaryota</taxon>
        <taxon>Metazoa</taxon>
        <taxon>Ecdysozoa</taxon>
        <taxon>Nematoda</taxon>
        <taxon>Chromadorea</taxon>
        <taxon>Rhabditida</taxon>
        <taxon>Tylenchina</taxon>
        <taxon>Tylenchomorpha</taxon>
        <taxon>Tylenchoidea</taxon>
        <taxon>Meloidogynidae</taxon>
        <taxon>Meloidogyninae</taxon>
        <taxon>Meloidogyne</taxon>
    </lineage>
</organism>
<protein>
    <submittedName>
        <fullName evidence="2">BRO1 domain-containing protein</fullName>
    </submittedName>
</protein>
<comment type="caution">
    <text evidence="2">The sequence shown here is derived from an EMBL/GenBank/DDBJ whole genome shotgun (WGS) entry which is preliminary data.</text>
</comment>
<dbReference type="SMART" id="SM01041">
    <property type="entry name" value="BRO1"/>
    <property type="match status" value="1"/>
</dbReference>
<dbReference type="Proteomes" id="UP000605970">
    <property type="component" value="Unassembled WGS sequence"/>
</dbReference>
<evidence type="ECO:0000313" key="2">
    <source>
        <dbReference type="EMBL" id="KAF7638903.1"/>
    </source>
</evidence>
<name>A0A8T0A1C5_9BILA</name>
<dbReference type="Pfam" id="PF03097">
    <property type="entry name" value="BRO1"/>
    <property type="match status" value="1"/>
</dbReference>
<dbReference type="EMBL" id="JABEBT010000009">
    <property type="protein sequence ID" value="KAF7638903.1"/>
    <property type="molecule type" value="Genomic_DNA"/>
</dbReference>
<accession>A0A8T0A1C5</accession>
<gene>
    <name evidence="2" type="ORF">Mgra_00001712</name>
</gene>
<dbReference type="FunFam" id="1.25.40.280:FF:000001">
    <property type="entry name" value="programmed cell death 6-interacting protein-like isoform X1"/>
    <property type="match status" value="1"/>
</dbReference>
<dbReference type="Gene3D" id="1.20.120.560">
    <property type="entry name" value="alix/aip1 in complex with the ypdl late domain"/>
    <property type="match status" value="1"/>
</dbReference>
<reference evidence="2" key="1">
    <citation type="journal article" date="2020" name="Ecol. Evol.">
        <title>Genome structure and content of the rice root-knot nematode (Meloidogyne graminicola).</title>
        <authorList>
            <person name="Phan N.T."/>
            <person name="Danchin E.G.J."/>
            <person name="Klopp C."/>
            <person name="Perfus-Barbeoch L."/>
            <person name="Kozlowski D.K."/>
            <person name="Koutsovoulos G.D."/>
            <person name="Lopez-Roques C."/>
            <person name="Bouchez O."/>
            <person name="Zahm M."/>
            <person name="Besnard G."/>
            <person name="Bellafiore S."/>
        </authorList>
    </citation>
    <scope>NUCLEOTIDE SEQUENCE</scope>
    <source>
        <strain evidence="2">VN-18</strain>
    </source>
</reference>
<sequence length="408" mass="45896">MVNFLSVPLKSTNEVDLYKPLKTYIDSLSELSEDVRSEANEGLIELNKLRNRACCQPLDKHQSSLDVITRYYDQLCAIEAKLPITPTLNPISFKWKDAFGKSSLFFSRASLTLNDSSFERACVLFNCGALMSNIAATQQLHTDEELKSVAKMFQQSAGIFSKLKDSVFGLVQQEPTPDLTPDALTSLSLLMVAQAQEAIYLKASRDNMKPGSLLKIAAQCSDMYNEALKFMSKDNVKGIWEKEWIPLVTGKGLGFAALGQFYAAESAKEDSSFGEQISRLREAAKLMDQSNSHYSNGFSEESILIKKSLESAVKDNDFIYHERIVDFKSLAPLQKICLAKPTNIGGTHLSARFKDLFESLVPVAVQNALSTFESRKNDVVNIDVSRMREYSQLMNAYEFIYKRFFWVF</sequence>
<dbReference type="InterPro" id="IPR004328">
    <property type="entry name" value="BRO1_dom"/>
</dbReference>
<dbReference type="PANTHER" id="PTHR23030">
    <property type="entry name" value="PCD6 INTERACTING PROTEIN-RELATED"/>
    <property type="match status" value="1"/>
</dbReference>